<dbReference type="SUPFAM" id="SSF56487">
    <property type="entry name" value="SRCR-like"/>
    <property type="match status" value="1"/>
</dbReference>
<feature type="disulfide bond" evidence="19">
    <location>
        <begin position="95"/>
        <end position="105"/>
    </location>
</feature>
<keyword evidence="14" id="KW-0325">Glycoprotein</keyword>
<dbReference type="OrthoDB" id="10063988at2759"/>
<evidence type="ECO:0000256" key="9">
    <source>
        <dbReference type="ARBA" id="ARBA00022737"/>
    </source>
</evidence>
<feature type="domain" description="ZP" evidence="23">
    <location>
        <begin position="306"/>
        <end position="550"/>
    </location>
</feature>
<dbReference type="SUPFAM" id="SSF49854">
    <property type="entry name" value="Spermadhesin, CUB domain"/>
    <property type="match status" value="1"/>
</dbReference>
<evidence type="ECO:0000256" key="7">
    <source>
        <dbReference type="ARBA" id="ARBA00022525"/>
    </source>
</evidence>
<dbReference type="SMART" id="SM00042">
    <property type="entry name" value="CUB"/>
    <property type="match status" value="1"/>
</dbReference>
<dbReference type="GO" id="GO:0015031">
    <property type="term" value="P:protein transport"/>
    <property type="evidence" value="ECO:0007669"/>
    <property type="project" value="UniProtKB-KW"/>
</dbReference>
<dbReference type="EMBL" id="AKHW03001049">
    <property type="protein sequence ID" value="KYO43853.1"/>
    <property type="molecule type" value="Genomic_DNA"/>
</dbReference>
<evidence type="ECO:0000256" key="2">
    <source>
        <dbReference type="ARBA" id="ARBA00004613"/>
    </source>
</evidence>
<dbReference type="InterPro" id="IPR000859">
    <property type="entry name" value="CUB_dom"/>
</dbReference>
<dbReference type="SMART" id="SM00241">
    <property type="entry name" value="ZP"/>
    <property type="match status" value="1"/>
</dbReference>
<evidence type="ECO:0000256" key="18">
    <source>
        <dbReference type="PROSITE-ProRule" id="PRU00059"/>
    </source>
</evidence>
<keyword evidence="9" id="KW-0677">Repeat</keyword>
<keyword evidence="4" id="KW-0813">Transport</keyword>
<evidence type="ECO:0000256" key="5">
    <source>
        <dbReference type="ARBA" id="ARBA00022473"/>
    </source>
</evidence>
<feature type="domain" description="CUB" evidence="21">
    <location>
        <begin position="187"/>
        <end position="297"/>
    </location>
</feature>
<dbReference type="Gene3D" id="2.60.40.3210">
    <property type="entry name" value="Zona pellucida, ZP-N domain"/>
    <property type="match status" value="1"/>
</dbReference>
<keyword evidence="5" id="KW-0217">Developmental protein</keyword>
<dbReference type="Gene3D" id="2.60.40.4100">
    <property type="entry name" value="Zona pellucida, ZP-C domain"/>
    <property type="match status" value="1"/>
</dbReference>
<dbReference type="AlphaFoldDB" id="A0A151P4B5"/>
<dbReference type="Pfam" id="PF23344">
    <property type="entry name" value="ZP-N"/>
    <property type="match status" value="1"/>
</dbReference>
<dbReference type="InterPro" id="IPR017977">
    <property type="entry name" value="ZP_dom_CS"/>
</dbReference>
<evidence type="ECO:0000256" key="8">
    <source>
        <dbReference type="ARBA" id="ARBA00022729"/>
    </source>
</evidence>
<dbReference type="PROSITE" id="PS50287">
    <property type="entry name" value="SRCR_2"/>
    <property type="match status" value="1"/>
</dbReference>
<evidence type="ECO:0000259" key="21">
    <source>
        <dbReference type="PROSITE" id="PS01180"/>
    </source>
</evidence>
<dbReference type="InterPro" id="IPR042235">
    <property type="entry name" value="ZP-C_dom"/>
</dbReference>
<protein>
    <recommendedName>
        <fullName evidence="16">Scavenger receptor cysteine-rich domain-containing protein DMBT1</fullName>
    </recommendedName>
    <alternativeName>
        <fullName evidence="17">Deleted in malignant brain tumors 1 protein</fullName>
    </alternativeName>
    <alternativeName>
        <fullName evidence="15">Hensin</fullName>
    </alternativeName>
</protein>
<dbReference type="Pfam" id="PF00530">
    <property type="entry name" value="SRCR"/>
    <property type="match status" value="1"/>
</dbReference>
<dbReference type="Gene3D" id="3.10.250.10">
    <property type="entry name" value="SRCR-like domain"/>
    <property type="match status" value="1"/>
</dbReference>
<name>A0A151P4B5_ALLMI</name>
<evidence type="ECO:0000256" key="1">
    <source>
        <dbReference type="ARBA" id="ARBA00004236"/>
    </source>
</evidence>
<feature type="domain" description="SRCR" evidence="22">
    <location>
        <begin position="26"/>
        <end position="126"/>
    </location>
</feature>
<evidence type="ECO:0000256" key="13">
    <source>
        <dbReference type="ARBA" id="ARBA00023157"/>
    </source>
</evidence>
<dbReference type="InterPro" id="IPR055356">
    <property type="entry name" value="ZP-N"/>
</dbReference>
<reference evidence="24 25" key="1">
    <citation type="journal article" date="2012" name="Genome Biol.">
        <title>Sequencing three crocodilian genomes to illuminate the evolution of archosaurs and amniotes.</title>
        <authorList>
            <person name="St John J.A."/>
            <person name="Braun E.L."/>
            <person name="Isberg S.R."/>
            <person name="Miles L.G."/>
            <person name="Chong A.Y."/>
            <person name="Gongora J."/>
            <person name="Dalzell P."/>
            <person name="Moran C."/>
            <person name="Bed'hom B."/>
            <person name="Abzhanov A."/>
            <person name="Burgess S.C."/>
            <person name="Cooksey A.M."/>
            <person name="Castoe T.A."/>
            <person name="Crawford N.G."/>
            <person name="Densmore L.D."/>
            <person name="Drew J.C."/>
            <person name="Edwards S.V."/>
            <person name="Faircloth B.C."/>
            <person name="Fujita M.K."/>
            <person name="Greenwold M.J."/>
            <person name="Hoffmann F.G."/>
            <person name="Howard J.M."/>
            <person name="Iguchi T."/>
            <person name="Janes D.E."/>
            <person name="Khan S.Y."/>
            <person name="Kohno S."/>
            <person name="de Koning A.J."/>
            <person name="Lance S.L."/>
            <person name="McCarthy F.M."/>
            <person name="McCormack J.E."/>
            <person name="Merchant M.E."/>
            <person name="Peterson D.G."/>
            <person name="Pollock D.D."/>
            <person name="Pourmand N."/>
            <person name="Raney B.J."/>
            <person name="Roessler K.A."/>
            <person name="Sanford J.R."/>
            <person name="Sawyer R.H."/>
            <person name="Schmidt C.J."/>
            <person name="Triplett E.W."/>
            <person name="Tuberville T.D."/>
            <person name="Venegas-Anaya M."/>
            <person name="Howard J.T."/>
            <person name="Jarvis E.D."/>
            <person name="Guillette L.J.Jr."/>
            <person name="Glenn T.C."/>
            <person name="Green R.E."/>
            <person name="Ray D.A."/>
        </authorList>
    </citation>
    <scope>NUCLEOTIDE SEQUENCE [LARGE SCALE GENOMIC DNA]</scope>
    <source>
        <strain evidence="24">KSC_2009_1</strain>
    </source>
</reference>
<comment type="caution">
    <text evidence="24">The sequence shown here is derived from an EMBL/GenBank/DDBJ whole genome shotgun (WGS) entry which is preliminary data.</text>
</comment>
<dbReference type="PANTHER" id="PTHR14002">
    <property type="entry name" value="ENDOGLIN/TGF-BETA RECEPTOR TYPE III"/>
    <property type="match status" value="1"/>
</dbReference>
<dbReference type="PROSITE" id="PS01180">
    <property type="entry name" value="CUB"/>
    <property type="match status" value="1"/>
</dbReference>
<dbReference type="CDD" id="cd00041">
    <property type="entry name" value="CUB"/>
    <property type="match status" value="1"/>
</dbReference>
<sequence length="573" mass="63730">MDTGTIFILTLLLSPGILQASTGDRLRLVNGRHACEGRVEINHDGSWGTVCDDGWDQNDAHVVCRQLQCGWAISAPGSARFGPGTGNIFLDDVVCRGDEISLQQCSHRGWGSHNCHHGEDAGVICSGGSSTHTPALHRTNIFTSPIMSTPVPSSMTAISLLSTRTPAQTEVFSTRTLVPSTTGKYSCGGLLSSSSGEFTSPFYPENYPNSADCIWEIQVESNSRVTLTFRDVVIQGVGCQYDYIEVYDGPLNTSPLLGRICHGSIFIYTSSSNLITVHFHSDNSYTSSGFHADYYSTPDNDNTTLVCMPEHMHVAISRDYVHSQGYSTKDISLNDLYCKPKITPHYVIFDIPYNGCGTRREENSNIITYTNLIKATSSGNTIERQKDLLLRVNCKMLQDTWIQVMYLADDVIEVNETQYNRYDVNLTFYETSSFSQPIYDSPYYVDLNQNVYLQAYLHSSDPNLMMIVDTCVASPDPNNFTTVTYDIISHGCVRDSSYATYSSPHTHMARFKFNAFKFIGRHPSVYLQCKMVVCRTDDYASHCYQGCLSQTKKDTSSSEEEVAVVVGPLKLQK</sequence>
<evidence type="ECO:0000256" key="4">
    <source>
        <dbReference type="ARBA" id="ARBA00022448"/>
    </source>
</evidence>
<evidence type="ECO:0000256" key="16">
    <source>
        <dbReference type="ARBA" id="ARBA00047197"/>
    </source>
</evidence>
<keyword evidence="10" id="KW-0221">Differentiation</keyword>
<accession>A0A151P4B5</accession>
<keyword evidence="6" id="KW-1003">Cell membrane</keyword>
<keyword evidence="8 20" id="KW-0732">Signal</keyword>
<proteinExistence type="inferred from homology"/>
<dbReference type="InterPro" id="IPR001190">
    <property type="entry name" value="SRCR"/>
</dbReference>
<evidence type="ECO:0000256" key="20">
    <source>
        <dbReference type="SAM" id="SignalP"/>
    </source>
</evidence>
<evidence type="ECO:0000259" key="23">
    <source>
        <dbReference type="PROSITE" id="PS51034"/>
    </source>
</evidence>
<keyword evidence="11" id="KW-0653">Protein transport</keyword>
<feature type="signal peptide" evidence="20">
    <location>
        <begin position="1"/>
        <end position="20"/>
    </location>
</feature>
<evidence type="ECO:0000313" key="25">
    <source>
        <dbReference type="Proteomes" id="UP000050525"/>
    </source>
</evidence>
<evidence type="ECO:0000256" key="19">
    <source>
        <dbReference type="PROSITE-ProRule" id="PRU00196"/>
    </source>
</evidence>
<dbReference type="InterPro" id="IPR036772">
    <property type="entry name" value="SRCR-like_dom_sf"/>
</dbReference>
<dbReference type="InterPro" id="IPR035914">
    <property type="entry name" value="Sperma_CUB_dom_sf"/>
</dbReference>
<dbReference type="FunFam" id="3.10.250.10:FF:000003">
    <property type="entry name" value="Deleted in malignant brain tumors 1"/>
    <property type="match status" value="1"/>
</dbReference>
<evidence type="ECO:0000256" key="14">
    <source>
        <dbReference type="ARBA" id="ARBA00023180"/>
    </source>
</evidence>
<dbReference type="InterPro" id="IPR048290">
    <property type="entry name" value="ZP_chr"/>
</dbReference>
<dbReference type="GO" id="GO:0005576">
    <property type="term" value="C:extracellular region"/>
    <property type="evidence" value="ECO:0007669"/>
    <property type="project" value="UniProtKB-SubCell"/>
</dbReference>
<dbReference type="GO" id="GO:0030154">
    <property type="term" value="P:cell differentiation"/>
    <property type="evidence" value="ECO:0007669"/>
    <property type="project" value="UniProtKB-KW"/>
</dbReference>
<dbReference type="Pfam" id="PF00100">
    <property type="entry name" value="Zona_pellucida"/>
    <property type="match status" value="1"/>
</dbReference>
<dbReference type="GO" id="GO:0005886">
    <property type="term" value="C:plasma membrane"/>
    <property type="evidence" value="ECO:0007669"/>
    <property type="project" value="UniProtKB-SubCell"/>
</dbReference>
<dbReference type="InterPro" id="IPR055355">
    <property type="entry name" value="ZP-C"/>
</dbReference>
<feature type="chain" id="PRO_5007586658" description="Scavenger receptor cysteine-rich domain-containing protein DMBT1" evidence="20">
    <location>
        <begin position="21"/>
        <end position="573"/>
    </location>
</feature>
<dbReference type="PRINTS" id="PR00258">
    <property type="entry name" value="SPERACTRCPTR"/>
</dbReference>
<feature type="disulfide bond" evidence="19">
    <location>
        <begin position="64"/>
        <end position="125"/>
    </location>
</feature>
<evidence type="ECO:0000256" key="3">
    <source>
        <dbReference type="ARBA" id="ARBA00009931"/>
    </source>
</evidence>
<dbReference type="Pfam" id="PF00431">
    <property type="entry name" value="CUB"/>
    <property type="match status" value="1"/>
</dbReference>
<evidence type="ECO:0000256" key="11">
    <source>
        <dbReference type="ARBA" id="ARBA00022927"/>
    </source>
</evidence>
<evidence type="ECO:0000256" key="10">
    <source>
        <dbReference type="ARBA" id="ARBA00022782"/>
    </source>
</evidence>
<dbReference type="PRINTS" id="PR00023">
    <property type="entry name" value="ZPELLUCIDA"/>
</dbReference>
<evidence type="ECO:0000259" key="22">
    <source>
        <dbReference type="PROSITE" id="PS50287"/>
    </source>
</evidence>
<dbReference type="FunFam" id="2.60.40.4100:FF:000005">
    <property type="entry name" value="Deleted in malignant brain tumors 1"/>
    <property type="match status" value="1"/>
</dbReference>
<dbReference type="Proteomes" id="UP000050525">
    <property type="component" value="Unassembled WGS sequence"/>
</dbReference>
<dbReference type="InterPro" id="IPR001507">
    <property type="entry name" value="ZP_dom"/>
</dbReference>
<gene>
    <name evidence="24" type="ORF">Y1Q_0012828</name>
</gene>
<evidence type="ECO:0000256" key="15">
    <source>
        <dbReference type="ARBA" id="ARBA00030560"/>
    </source>
</evidence>
<comment type="similarity">
    <text evidence="3">Belongs to the DMBT1 family.</text>
</comment>
<evidence type="ECO:0000256" key="6">
    <source>
        <dbReference type="ARBA" id="ARBA00022475"/>
    </source>
</evidence>
<dbReference type="PANTHER" id="PTHR14002:SF38">
    <property type="entry name" value="CUB AND ZONA PELLUCIDA-LIKE DOMAIN-CONTAINING PROTEIN 1"/>
    <property type="match status" value="1"/>
</dbReference>
<dbReference type="PROSITE" id="PS00682">
    <property type="entry name" value="ZP_1"/>
    <property type="match status" value="1"/>
</dbReference>
<feature type="disulfide bond" evidence="19">
    <location>
        <begin position="51"/>
        <end position="115"/>
    </location>
</feature>
<organism evidence="24 25">
    <name type="scientific">Alligator mississippiensis</name>
    <name type="common">American alligator</name>
    <dbReference type="NCBI Taxonomy" id="8496"/>
    <lineage>
        <taxon>Eukaryota</taxon>
        <taxon>Metazoa</taxon>
        <taxon>Chordata</taxon>
        <taxon>Craniata</taxon>
        <taxon>Vertebrata</taxon>
        <taxon>Euteleostomi</taxon>
        <taxon>Archelosauria</taxon>
        <taxon>Archosauria</taxon>
        <taxon>Crocodylia</taxon>
        <taxon>Alligatoridae</taxon>
        <taxon>Alligatorinae</taxon>
        <taxon>Alligator</taxon>
    </lineage>
</organism>
<dbReference type="Gene3D" id="2.60.120.290">
    <property type="entry name" value="Spermadhesin, CUB domain"/>
    <property type="match status" value="1"/>
</dbReference>
<keyword evidence="13 19" id="KW-1015">Disulfide bond</keyword>
<evidence type="ECO:0000256" key="12">
    <source>
        <dbReference type="ARBA" id="ARBA00023136"/>
    </source>
</evidence>
<evidence type="ECO:0000313" key="24">
    <source>
        <dbReference type="EMBL" id="KYO43853.1"/>
    </source>
</evidence>
<keyword evidence="7" id="KW-0964">Secreted</keyword>
<dbReference type="PROSITE" id="PS51034">
    <property type="entry name" value="ZP_2"/>
    <property type="match status" value="1"/>
</dbReference>
<keyword evidence="25" id="KW-1185">Reference proteome</keyword>
<dbReference type="FunFam" id="2.60.120.290:FF:000004">
    <property type="entry name" value="Metalloendopeptidase"/>
    <property type="match status" value="1"/>
</dbReference>
<comment type="subcellular location">
    <subcellularLocation>
        <location evidence="1">Cell membrane</location>
    </subcellularLocation>
    <subcellularLocation>
        <location evidence="2">Secreted</location>
    </subcellularLocation>
</comment>
<dbReference type="SMART" id="SM00202">
    <property type="entry name" value="SR"/>
    <property type="match status" value="1"/>
</dbReference>
<keyword evidence="12" id="KW-0472">Membrane</keyword>
<dbReference type="KEGG" id="amj:102566472"/>
<evidence type="ECO:0000256" key="17">
    <source>
        <dbReference type="ARBA" id="ARBA00047200"/>
    </source>
</evidence>
<comment type="caution">
    <text evidence="18">Lacks conserved residue(s) required for the propagation of feature annotation.</text>
</comment>